<protein>
    <submittedName>
        <fullName evidence="2">Uncharacterized protein</fullName>
    </submittedName>
</protein>
<dbReference type="AlphaFoldDB" id="A0A4U6S962"/>
<feature type="region of interest" description="Disordered" evidence="1">
    <location>
        <begin position="1"/>
        <end position="40"/>
    </location>
</feature>
<dbReference type="RefSeq" id="WP_137476252.1">
    <property type="nucleotide sequence ID" value="NZ_SZZP01000001.1"/>
</dbReference>
<evidence type="ECO:0000313" key="3">
    <source>
        <dbReference type="Proteomes" id="UP000305095"/>
    </source>
</evidence>
<feature type="compositionally biased region" description="Polar residues" evidence="1">
    <location>
        <begin position="1"/>
        <end position="13"/>
    </location>
</feature>
<gene>
    <name evidence="2" type="ORF">FDV58_00170</name>
</gene>
<evidence type="ECO:0000256" key="1">
    <source>
        <dbReference type="SAM" id="MobiDB-lite"/>
    </source>
</evidence>
<reference evidence="2 3" key="1">
    <citation type="submission" date="2019-05" db="EMBL/GenBank/DDBJ databases">
        <title>Draft Genome of Bradyrhizobium elkanii strain SEMIA 938, Used in Commercial Inoculants for Lupinus spp. in Brazil.</title>
        <authorList>
            <person name="Hungria M."/>
            <person name="Delamuta J.R.M."/>
            <person name="Ribeiro R.A."/>
            <person name="Nogueira M.A."/>
        </authorList>
    </citation>
    <scope>NUCLEOTIDE SEQUENCE [LARGE SCALE GENOMIC DNA]</scope>
    <source>
        <strain evidence="2 3">Semia 938</strain>
    </source>
</reference>
<comment type="caution">
    <text evidence="2">The sequence shown here is derived from an EMBL/GenBank/DDBJ whole genome shotgun (WGS) entry which is preliminary data.</text>
</comment>
<dbReference type="Proteomes" id="UP000305095">
    <property type="component" value="Unassembled WGS sequence"/>
</dbReference>
<proteinExistence type="predicted"/>
<accession>A0A4U6S962</accession>
<sequence length="221" mass="24518">MTASEPSAQSDANGSLLPDEDRASPEALPTTPGEKQPEQVSTATIVDPLKVAPDNIDTVLVLDECFVAEACIDRFLGALYTRAPKTDWIVVYEKKDVIIKRKRKLDHRHAQRACNRDQAIMEMDRRARKAVGSWTSIFERSSSASRTGRWSGVCCSSYGIKAHKAGRQATYPNCSIFQTWRDDARKVKGSVESRDDETQLAPLIGLPLLRFVRSGAPQLRG</sequence>
<organism evidence="2 3">
    <name type="scientific">Bradyrhizobium elkanii</name>
    <dbReference type="NCBI Taxonomy" id="29448"/>
    <lineage>
        <taxon>Bacteria</taxon>
        <taxon>Pseudomonadati</taxon>
        <taxon>Pseudomonadota</taxon>
        <taxon>Alphaproteobacteria</taxon>
        <taxon>Hyphomicrobiales</taxon>
        <taxon>Nitrobacteraceae</taxon>
        <taxon>Bradyrhizobium</taxon>
    </lineage>
</organism>
<dbReference type="EMBL" id="SZZP01000001">
    <property type="protein sequence ID" value="TKV83663.1"/>
    <property type="molecule type" value="Genomic_DNA"/>
</dbReference>
<evidence type="ECO:0000313" key="2">
    <source>
        <dbReference type="EMBL" id="TKV83663.1"/>
    </source>
</evidence>
<name>A0A4U6S962_BRAEL</name>